<organism evidence="1">
    <name type="scientific">Anguilla anguilla</name>
    <name type="common">European freshwater eel</name>
    <name type="synonym">Muraena anguilla</name>
    <dbReference type="NCBI Taxonomy" id="7936"/>
    <lineage>
        <taxon>Eukaryota</taxon>
        <taxon>Metazoa</taxon>
        <taxon>Chordata</taxon>
        <taxon>Craniata</taxon>
        <taxon>Vertebrata</taxon>
        <taxon>Euteleostomi</taxon>
        <taxon>Actinopterygii</taxon>
        <taxon>Neopterygii</taxon>
        <taxon>Teleostei</taxon>
        <taxon>Anguilliformes</taxon>
        <taxon>Anguillidae</taxon>
        <taxon>Anguilla</taxon>
    </lineage>
</organism>
<name>A0A0E9UFM2_ANGAN</name>
<proteinExistence type="predicted"/>
<evidence type="ECO:0000313" key="1">
    <source>
        <dbReference type="EMBL" id="JAH63728.1"/>
    </source>
</evidence>
<reference evidence="1" key="1">
    <citation type="submission" date="2014-11" db="EMBL/GenBank/DDBJ databases">
        <authorList>
            <person name="Amaro Gonzalez C."/>
        </authorList>
    </citation>
    <scope>NUCLEOTIDE SEQUENCE</scope>
</reference>
<reference evidence="1" key="2">
    <citation type="journal article" date="2015" name="Fish Shellfish Immunol.">
        <title>Early steps in the European eel (Anguilla anguilla)-Vibrio vulnificus interaction in the gills: Role of the RtxA13 toxin.</title>
        <authorList>
            <person name="Callol A."/>
            <person name="Pajuelo D."/>
            <person name="Ebbesson L."/>
            <person name="Teles M."/>
            <person name="MacKenzie S."/>
            <person name="Amaro C."/>
        </authorList>
    </citation>
    <scope>NUCLEOTIDE SEQUENCE</scope>
</reference>
<protein>
    <submittedName>
        <fullName evidence="1">Uncharacterized protein</fullName>
    </submittedName>
</protein>
<sequence length="40" mass="4502">MVNMTQRKVSPMVRKPEATNVPVYSWIVTKPSLLVTVSTL</sequence>
<dbReference type="EMBL" id="GBXM01044849">
    <property type="protein sequence ID" value="JAH63728.1"/>
    <property type="molecule type" value="Transcribed_RNA"/>
</dbReference>
<accession>A0A0E9UFM2</accession>
<dbReference type="AlphaFoldDB" id="A0A0E9UFM2"/>